<reference evidence="2 3" key="1">
    <citation type="submission" date="2018-06" db="EMBL/GenBank/DDBJ databases">
        <authorList>
            <consortium name="Pathogen Informatics"/>
            <person name="Doyle S."/>
        </authorList>
    </citation>
    <scope>NUCLEOTIDE SEQUENCE [LARGE SCALE GENOMIC DNA]</scope>
    <source>
        <strain evidence="2 3">NCTC13294</strain>
    </source>
</reference>
<dbReference type="EMBL" id="UFUW01000001">
    <property type="protein sequence ID" value="SUX17779.1"/>
    <property type="molecule type" value="Genomic_DNA"/>
</dbReference>
<dbReference type="GO" id="GO:0035438">
    <property type="term" value="F:cyclic-di-GMP binding"/>
    <property type="evidence" value="ECO:0007669"/>
    <property type="project" value="InterPro"/>
</dbReference>
<feature type="domain" description="PilZ" evidence="1">
    <location>
        <begin position="39"/>
        <end position="103"/>
    </location>
</feature>
<dbReference type="Pfam" id="PF07238">
    <property type="entry name" value="PilZ"/>
    <property type="match status" value="1"/>
</dbReference>
<dbReference type="OrthoDB" id="5296245at2"/>
<evidence type="ECO:0000259" key="1">
    <source>
        <dbReference type="Pfam" id="PF07238"/>
    </source>
</evidence>
<dbReference type="Gene3D" id="2.40.10.220">
    <property type="entry name" value="predicted glycosyltransferase like domains"/>
    <property type="match status" value="1"/>
</dbReference>
<accession>A0A381DX89</accession>
<dbReference type="Proteomes" id="UP000254572">
    <property type="component" value="Unassembled WGS sequence"/>
</dbReference>
<sequence length="124" mass="13585">MSEPAPATQGQSKLKQGVIKVNIDDLKDLYQYYMPYVDGCGIFVPTEETYSLEQEVFIFLKLPGDLGKFAASGRIVWLNPPKKASRRMPGVGVQLRGKEAPRIREIIEAGLGKSLASGLPTATM</sequence>
<proteinExistence type="predicted"/>
<keyword evidence="3" id="KW-1185">Reference proteome</keyword>
<name>A0A381DX89_9GAMM</name>
<protein>
    <submittedName>
        <fullName evidence="2">Myxococcus xanthus paralogous domain</fullName>
    </submittedName>
</protein>
<dbReference type="InterPro" id="IPR009875">
    <property type="entry name" value="PilZ_domain"/>
</dbReference>
<dbReference type="AlphaFoldDB" id="A0A381DX89"/>
<organism evidence="2 3">
    <name type="scientific">Cardiobacterium valvarum</name>
    <dbReference type="NCBI Taxonomy" id="194702"/>
    <lineage>
        <taxon>Bacteria</taxon>
        <taxon>Pseudomonadati</taxon>
        <taxon>Pseudomonadota</taxon>
        <taxon>Gammaproteobacteria</taxon>
        <taxon>Cardiobacteriales</taxon>
        <taxon>Cardiobacteriaceae</taxon>
        <taxon>Cardiobacterium</taxon>
    </lineage>
</organism>
<evidence type="ECO:0000313" key="2">
    <source>
        <dbReference type="EMBL" id="SUX17779.1"/>
    </source>
</evidence>
<gene>
    <name evidence="2" type="ORF">NCTC13294_00127</name>
</gene>
<evidence type="ECO:0000313" key="3">
    <source>
        <dbReference type="Proteomes" id="UP000254572"/>
    </source>
</evidence>
<dbReference type="RefSeq" id="WP_115610468.1">
    <property type="nucleotide sequence ID" value="NZ_JBHLZC010000001.1"/>
</dbReference>